<dbReference type="EMBL" id="GGFM01010480">
    <property type="protein sequence ID" value="MBW31231.1"/>
    <property type="molecule type" value="Transcribed_RNA"/>
</dbReference>
<feature type="chain" id="PRO_5014785619" evidence="1">
    <location>
        <begin position="17"/>
        <end position="88"/>
    </location>
</feature>
<protein>
    <submittedName>
        <fullName evidence="2">Putative secreted peptide</fullName>
    </submittedName>
</protein>
<feature type="signal peptide" evidence="1">
    <location>
        <begin position="1"/>
        <end position="16"/>
    </location>
</feature>
<evidence type="ECO:0000256" key="1">
    <source>
        <dbReference type="SAM" id="SignalP"/>
    </source>
</evidence>
<proteinExistence type="predicted"/>
<accession>A0A2M3ZRR4</accession>
<reference evidence="2" key="1">
    <citation type="submission" date="2018-01" db="EMBL/GenBank/DDBJ databases">
        <title>An insight into the sialome of Amazonian anophelines.</title>
        <authorList>
            <person name="Ribeiro J.M."/>
            <person name="Scarpassa V."/>
            <person name="Calvo E."/>
        </authorList>
    </citation>
    <scope>NUCLEOTIDE SEQUENCE</scope>
    <source>
        <tissue evidence="2">Salivary glands</tissue>
    </source>
</reference>
<dbReference type="AlphaFoldDB" id="A0A2M3ZRR4"/>
<keyword evidence="1" id="KW-0732">Signal</keyword>
<name>A0A2M3ZRR4_9DIPT</name>
<evidence type="ECO:0000313" key="2">
    <source>
        <dbReference type="EMBL" id="MBW31231.1"/>
    </source>
</evidence>
<sequence>MVALVLLQQIVQVALGHELLLVLLHHLRGVLLLSEKLHREFLHLLREGRVALGQVSDRLVRNLQLFDLFRQFRFHGQRAYVLIAPYRL</sequence>
<organism evidence="2">
    <name type="scientific">Anopheles braziliensis</name>
    <dbReference type="NCBI Taxonomy" id="58242"/>
    <lineage>
        <taxon>Eukaryota</taxon>
        <taxon>Metazoa</taxon>
        <taxon>Ecdysozoa</taxon>
        <taxon>Arthropoda</taxon>
        <taxon>Hexapoda</taxon>
        <taxon>Insecta</taxon>
        <taxon>Pterygota</taxon>
        <taxon>Neoptera</taxon>
        <taxon>Endopterygota</taxon>
        <taxon>Diptera</taxon>
        <taxon>Nematocera</taxon>
        <taxon>Culicoidea</taxon>
        <taxon>Culicidae</taxon>
        <taxon>Anophelinae</taxon>
        <taxon>Anopheles</taxon>
    </lineage>
</organism>